<dbReference type="CDD" id="cd04301">
    <property type="entry name" value="NAT_SF"/>
    <property type="match status" value="1"/>
</dbReference>
<evidence type="ECO:0000313" key="4">
    <source>
        <dbReference type="Proteomes" id="UP000289323"/>
    </source>
</evidence>
<proteinExistence type="predicted"/>
<dbReference type="Proteomes" id="UP000289323">
    <property type="component" value="Unassembled WGS sequence"/>
</dbReference>
<dbReference type="GO" id="GO:0016747">
    <property type="term" value="F:acyltransferase activity, transferring groups other than amino-acyl groups"/>
    <property type="evidence" value="ECO:0007669"/>
    <property type="project" value="InterPro"/>
</dbReference>
<protein>
    <submittedName>
        <fullName evidence="3">90e17df6-ea28-4877-957b-01d1e929d3ed</fullName>
    </submittedName>
</protein>
<feature type="compositionally biased region" description="Low complexity" evidence="1">
    <location>
        <begin position="81"/>
        <end position="98"/>
    </location>
</feature>
<dbReference type="EMBL" id="OUUZ01000001">
    <property type="protein sequence ID" value="SPQ19807.1"/>
    <property type="molecule type" value="Genomic_DNA"/>
</dbReference>
<feature type="compositionally biased region" description="Polar residues" evidence="1">
    <location>
        <begin position="1"/>
        <end position="17"/>
    </location>
</feature>
<feature type="domain" description="N-acetyltransferase" evidence="2">
    <location>
        <begin position="48"/>
        <end position="194"/>
    </location>
</feature>
<dbReference type="InterPro" id="IPR000182">
    <property type="entry name" value="GNAT_dom"/>
</dbReference>
<reference evidence="3 4" key="1">
    <citation type="submission" date="2018-04" db="EMBL/GenBank/DDBJ databases">
        <authorList>
            <person name="Huttner S."/>
            <person name="Dainat J."/>
        </authorList>
    </citation>
    <scope>NUCLEOTIDE SEQUENCE [LARGE SCALE GENOMIC DNA]</scope>
</reference>
<feature type="region of interest" description="Disordered" evidence="1">
    <location>
        <begin position="1"/>
        <end position="31"/>
    </location>
</feature>
<name>A0A446BBI2_9PEZI</name>
<dbReference type="AlphaFoldDB" id="A0A446BBI2"/>
<evidence type="ECO:0000256" key="1">
    <source>
        <dbReference type="SAM" id="MobiDB-lite"/>
    </source>
</evidence>
<organism evidence="3 4">
    <name type="scientific">Thermothielavioides terrestris</name>
    <dbReference type="NCBI Taxonomy" id="2587410"/>
    <lineage>
        <taxon>Eukaryota</taxon>
        <taxon>Fungi</taxon>
        <taxon>Dikarya</taxon>
        <taxon>Ascomycota</taxon>
        <taxon>Pezizomycotina</taxon>
        <taxon>Sordariomycetes</taxon>
        <taxon>Sordariomycetidae</taxon>
        <taxon>Sordariales</taxon>
        <taxon>Chaetomiaceae</taxon>
        <taxon>Thermothielavioides</taxon>
    </lineage>
</organism>
<dbReference type="SUPFAM" id="SSF55729">
    <property type="entry name" value="Acyl-CoA N-acyltransferases (Nat)"/>
    <property type="match status" value="1"/>
</dbReference>
<sequence>MTNSSEASQPAPASTPSLLPEEPALPKGYTLHSGYPPVPDYLHLRAAAGLSPKTPAQAAPVARNSWYGCYVTYTPPDSPDSETTASASPASNSSSSSPTIVAMGRIIADGGWYFHVTDMAVLPAHQRRGLGGAVLRHLLARIRTHAPRGEGGVGGAYVTLFADAPGRRLYARNGFVETAPGQVGMMMPMGWEGR</sequence>
<dbReference type="Gene3D" id="3.40.630.30">
    <property type="match status" value="1"/>
</dbReference>
<dbReference type="Pfam" id="PF13508">
    <property type="entry name" value="Acetyltransf_7"/>
    <property type="match status" value="1"/>
</dbReference>
<evidence type="ECO:0000259" key="2">
    <source>
        <dbReference type="PROSITE" id="PS51186"/>
    </source>
</evidence>
<dbReference type="GO" id="GO:0006048">
    <property type="term" value="P:UDP-N-acetylglucosamine biosynthetic process"/>
    <property type="evidence" value="ECO:0007669"/>
    <property type="project" value="UniProtKB-UniPathway"/>
</dbReference>
<dbReference type="UniPathway" id="UPA00113">
    <property type="reaction ID" value="UER00529"/>
</dbReference>
<accession>A0A446BBI2</accession>
<feature type="region of interest" description="Disordered" evidence="1">
    <location>
        <begin position="77"/>
        <end position="98"/>
    </location>
</feature>
<dbReference type="InterPro" id="IPR016181">
    <property type="entry name" value="Acyl_CoA_acyltransferase"/>
</dbReference>
<evidence type="ECO:0000313" key="3">
    <source>
        <dbReference type="EMBL" id="SPQ19807.1"/>
    </source>
</evidence>
<gene>
    <name evidence="3" type="ORF">TT172_LOCUS2226</name>
</gene>
<dbReference type="PROSITE" id="PS51186">
    <property type="entry name" value="GNAT"/>
    <property type="match status" value="1"/>
</dbReference>